<keyword evidence="2" id="KW-1185">Reference proteome</keyword>
<evidence type="ECO:0000313" key="1">
    <source>
        <dbReference type="EMBL" id="CAB4004910.1"/>
    </source>
</evidence>
<dbReference type="AlphaFoldDB" id="A0A7D9IFJ2"/>
<comment type="caution">
    <text evidence="1">The sequence shown here is derived from an EMBL/GenBank/DDBJ whole genome shotgun (WGS) entry which is preliminary data.</text>
</comment>
<proteinExistence type="predicted"/>
<sequence length="506" mass="57818">MTICPFHRGKLGLGWTRGASIRCRVPPVLSQHGNKNKKSWPKGERGLGKYDSLHVLRKTGVFIQCGSGVCRKWRDLLKNLRRVDVDELESQLKQTTLDDDDDDDEVMFKTPMHKTIPVPQTPLDVMDSTFFPPSAVSELSQMEDPNTTPRERLNVFLASRDASYSRKTLEEIAPENSEELLRAVQEGSMGGESDLDSTLLEVLVECYDNANCWSSRRQILSIMADKVSFTTLQKWIPGISRYRFSIARHHRLLNGRGSEVPQRDLRQTRMRASPEQLDHFLAFITSSRAIQDLPFGEKTLKLSSGTEIKIPNVIRTSIPEQIVKQYERYCAEIGYSSPLSRSSNLRILKVCSASMRKSLQGLDYFSADGAKAFDDLQEVVEKLGDRYQRGMSWSKEISKKLKLAKRYLKGDYKVHISFSSRIPDHCRPYSLSHASDPDYLQSCKHKHDLICDRCNLFPAGVREMESVLDEDDIPLEEKEEMKFIVTQAKKNIKAWKAHLLRSVNQD</sequence>
<reference evidence="1" key="1">
    <citation type="submission" date="2020-04" db="EMBL/GenBank/DDBJ databases">
        <authorList>
            <person name="Alioto T."/>
            <person name="Alioto T."/>
            <person name="Gomez Garrido J."/>
        </authorList>
    </citation>
    <scope>NUCLEOTIDE SEQUENCE</scope>
    <source>
        <strain evidence="1">A484AB</strain>
    </source>
</reference>
<accession>A0A7D9IFJ2</accession>
<gene>
    <name evidence="1" type="ORF">PACLA_8A073675</name>
</gene>
<protein>
    <submittedName>
        <fullName evidence="1">Uncharacterized protein</fullName>
    </submittedName>
</protein>
<organism evidence="1 2">
    <name type="scientific">Paramuricea clavata</name>
    <name type="common">Red gorgonian</name>
    <name type="synonym">Violescent sea-whip</name>
    <dbReference type="NCBI Taxonomy" id="317549"/>
    <lineage>
        <taxon>Eukaryota</taxon>
        <taxon>Metazoa</taxon>
        <taxon>Cnidaria</taxon>
        <taxon>Anthozoa</taxon>
        <taxon>Octocorallia</taxon>
        <taxon>Malacalcyonacea</taxon>
        <taxon>Plexauridae</taxon>
        <taxon>Paramuricea</taxon>
    </lineage>
</organism>
<dbReference type="EMBL" id="CACRXK020005042">
    <property type="protein sequence ID" value="CAB4004910.1"/>
    <property type="molecule type" value="Genomic_DNA"/>
</dbReference>
<dbReference type="OrthoDB" id="10047052at2759"/>
<name>A0A7D9IFJ2_PARCT</name>
<evidence type="ECO:0000313" key="2">
    <source>
        <dbReference type="Proteomes" id="UP001152795"/>
    </source>
</evidence>
<dbReference type="Proteomes" id="UP001152795">
    <property type="component" value="Unassembled WGS sequence"/>
</dbReference>